<sequence length="91" mass="10549">MGKSRRHTHQEGFDHQIKHTCFSPFARSLFENSQFLDGFGRKTGSGVQIWAVVNLTRKDEAARGNFVDFLSFNGVRCGDWWRITRSGLRWT</sequence>
<dbReference type="AlphaFoldDB" id="A0AAV2GDQ9"/>
<name>A0AAV2GDQ9_9ROSI</name>
<evidence type="ECO:0000313" key="1">
    <source>
        <dbReference type="EMBL" id="CAL1408482.1"/>
    </source>
</evidence>
<evidence type="ECO:0000313" key="2">
    <source>
        <dbReference type="Proteomes" id="UP001497516"/>
    </source>
</evidence>
<organism evidence="1 2">
    <name type="scientific">Linum trigynum</name>
    <dbReference type="NCBI Taxonomy" id="586398"/>
    <lineage>
        <taxon>Eukaryota</taxon>
        <taxon>Viridiplantae</taxon>
        <taxon>Streptophyta</taxon>
        <taxon>Embryophyta</taxon>
        <taxon>Tracheophyta</taxon>
        <taxon>Spermatophyta</taxon>
        <taxon>Magnoliopsida</taxon>
        <taxon>eudicotyledons</taxon>
        <taxon>Gunneridae</taxon>
        <taxon>Pentapetalae</taxon>
        <taxon>rosids</taxon>
        <taxon>fabids</taxon>
        <taxon>Malpighiales</taxon>
        <taxon>Linaceae</taxon>
        <taxon>Linum</taxon>
    </lineage>
</organism>
<accession>A0AAV2GDQ9</accession>
<protein>
    <submittedName>
        <fullName evidence="1">Uncharacterized protein</fullName>
    </submittedName>
</protein>
<reference evidence="1 2" key="1">
    <citation type="submission" date="2024-04" db="EMBL/GenBank/DDBJ databases">
        <authorList>
            <person name="Fracassetti M."/>
        </authorList>
    </citation>
    <scope>NUCLEOTIDE SEQUENCE [LARGE SCALE GENOMIC DNA]</scope>
</reference>
<gene>
    <name evidence="1" type="ORF">LTRI10_LOCUS48069</name>
</gene>
<proteinExistence type="predicted"/>
<dbReference type="Proteomes" id="UP001497516">
    <property type="component" value="Chromosome 8"/>
</dbReference>
<keyword evidence="2" id="KW-1185">Reference proteome</keyword>
<dbReference type="EMBL" id="OZ034821">
    <property type="protein sequence ID" value="CAL1408482.1"/>
    <property type="molecule type" value="Genomic_DNA"/>
</dbReference>